<name>A0A7Y8CB91_9PSED</name>
<evidence type="ECO:0000259" key="1">
    <source>
        <dbReference type="SMART" id="SM01321"/>
    </source>
</evidence>
<accession>A0A7Y8CB91</accession>
<evidence type="ECO:0000313" key="3">
    <source>
        <dbReference type="Proteomes" id="UP000517547"/>
    </source>
</evidence>
<protein>
    <submittedName>
        <fullName evidence="2">Transposase</fullName>
    </submittedName>
</protein>
<dbReference type="GO" id="GO:0006313">
    <property type="term" value="P:DNA transposition"/>
    <property type="evidence" value="ECO:0007669"/>
    <property type="project" value="InterPro"/>
</dbReference>
<dbReference type="RefSeq" id="WP_083875413.1">
    <property type="nucleotide sequence ID" value="NZ_JACAQE010000001.1"/>
</dbReference>
<gene>
    <name evidence="2" type="ORF">HX845_02380</name>
</gene>
<proteinExistence type="predicted"/>
<evidence type="ECO:0000313" key="2">
    <source>
        <dbReference type="EMBL" id="NWC12479.1"/>
    </source>
</evidence>
<dbReference type="SUPFAM" id="SSF143422">
    <property type="entry name" value="Transposase IS200-like"/>
    <property type="match status" value="1"/>
</dbReference>
<dbReference type="InterPro" id="IPR036515">
    <property type="entry name" value="Transposase_17_sf"/>
</dbReference>
<feature type="domain" description="Transposase IS200-like" evidence="1">
    <location>
        <begin position="9"/>
        <end position="125"/>
    </location>
</feature>
<dbReference type="Proteomes" id="UP000517547">
    <property type="component" value="Unassembled WGS sequence"/>
</dbReference>
<organism evidence="2 3">
    <name type="scientific">Pseudomonas gingeri</name>
    <dbReference type="NCBI Taxonomy" id="117681"/>
    <lineage>
        <taxon>Bacteria</taxon>
        <taxon>Pseudomonadati</taxon>
        <taxon>Pseudomonadota</taxon>
        <taxon>Gammaproteobacteria</taxon>
        <taxon>Pseudomonadales</taxon>
        <taxon>Pseudomonadaceae</taxon>
        <taxon>Pseudomonas</taxon>
    </lineage>
</organism>
<dbReference type="GO" id="GO:0003677">
    <property type="term" value="F:DNA binding"/>
    <property type="evidence" value="ECO:0007669"/>
    <property type="project" value="InterPro"/>
</dbReference>
<dbReference type="SMART" id="SM01321">
    <property type="entry name" value="Y1_Tnp"/>
    <property type="match status" value="1"/>
</dbReference>
<comment type="caution">
    <text evidence="2">The sequence shown here is derived from an EMBL/GenBank/DDBJ whole genome shotgun (WGS) entry which is preliminary data.</text>
</comment>
<dbReference type="PANTHER" id="PTHR34322">
    <property type="entry name" value="TRANSPOSASE, Y1_TNP DOMAIN-CONTAINING"/>
    <property type="match status" value="1"/>
</dbReference>
<dbReference type="PANTHER" id="PTHR34322:SF2">
    <property type="entry name" value="TRANSPOSASE IS200-LIKE DOMAIN-CONTAINING PROTEIN"/>
    <property type="match status" value="1"/>
</dbReference>
<dbReference type="GO" id="GO:0004803">
    <property type="term" value="F:transposase activity"/>
    <property type="evidence" value="ECO:0007669"/>
    <property type="project" value="InterPro"/>
</dbReference>
<sequence length="231" mass="26852">MPRMGRVVLPNYPHHIVQRGHNRQVVFAETGDFQRYLYDLRELKAVFGVKVYAYCLMDNHVHLLLAPGESVAGLGHLMKALAARMTRYRNKLEGRSGTLWEGRYKSSLVQSDNYLLACSRYIELNPVRARMVSRPEDYIWSSYLLRSSEQAYDNWLDTDPCFEALGHTLEDRRAKYRDFVNQEISSEELTLIRESLQRGQLTGNTRFVDEIEAVKGLRIERRGQGRPAKRI</sequence>
<dbReference type="Gene3D" id="3.30.70.1290">
    <property type="entry name" value="Transposase IS200-like"/>
    <property type="match status" value="1"/>
</dbReference>
<dbReference type="AlphaFoldDB" id="A0A7Y8CB91"/>
<reference evidence="2 3" key="1">
    <citation type="submission" date="2020-04" db="EMBL/GenBank/DDBJ databases">
        <title>Molecular characterization of pseudomonads from Agaricus bisporus reveal novel blotch 2 pathogens in Western Europe.</title>
        <authorList>
            <person name="Taparia T."/>
            <person name="Krijger M."/>
            <person name="Haynes E."/>
            <person name="Elpinstone J.G."/>
            <person name="Noble R."/>
            <person name="Van Der Wolf J."/>
        </authorList>
    </citation>
    <scope>NUCLEOTIDE SEQUENCE [LARGE SCALE GENOMIC DNA]</scope>
    <source>
        <strain evidence="2 3">IPO3738</strain>
    </source>
</reference>
<dbReference type="EMBL" id="JACAQE010000001">
    <property type="protein sequence ID" value="NWC12479.1"/>
    <property type="molecule type" value="Genomic_DNA"/>
</dbReference>
<dbReference type="InterPro" id="IPR002686">
    <property type="entry name" value="Transposase_17"/>
</dbReference>
<dbReference type="Pfam" id="PF01797">
    <property type="entry name" value="Y1_Tnp"/>
    <property type="match status" value="1"/>
</dbReference>